<gene>
    <name evidence="1" type="ORF">PCOR1329_LOCUS52323</name>
</gene>
<protein>
    <submittedName>
        <fullName evidence="1">Uncharacterized protein</fullName>
    </submittedName>
</protein>
<sequence length="231" mass="25395">MENSPDMPAHMFKDAFKSKGEYVFVDLVLNPFSDWGVQRKRRWQAALKVSTVIWSGAVGAEDQQAQFDAIFGHGTDGQPPPAPPLCDAYLVSSADEEKAHCNALAAKRGLYPRPGHTVPLGACLSECYLKHAQLLKKVHLVSWKHSCFAADISQNPKYCVRGGDALPAATTSSLFFSFSQDRFFTPKDLACAHGWPVSDGFWPNPPPCLECRPGAPMILHSRLRVILFPGV</sequence>
<evidence type="ECO:0000313" key="1">
    <source>
        <dbReference type="EMBL" id="CAK0864416.1"/>
    </source>
</evidence>
<proteinExistence type="predicted"/>
<name>A0ABN9UW92_9DINO</name>
<reference evidence="1" key="1">
    <citation type="submission" date="2023-10" db="EMBL/GenBank/DDBJ databases">
        <authorList>
            <person name="Chen Y."/>
            <person name="Shah S."/>
            <person name="Dougan E. K."/>
            <person name="Thang M."/>
            <person name="Chan C."/>
        </authorList>
    </citation>
    <scope>NUCLEOTIDE SEQUENCE [LARGE SCALE GENOMIC DNA]</scope>
</reference>
<dbReference type="EMBL" id="CAUYUJ010016364">
    <property type="protein sequence ID" value="CAK0864416.1"/>
    <property type="molecule type" value="Genomic_DNA"/>
</dbReference>
<dbReference type="Proteomes" id="UP001189429">
    <property type="component" value="Unassembled WGS sequence"/>
</dbReference>
<keyword evidence="2" id="KW-1185">Reference proteome</keyword>
<organism evidence="1 2">
    <name type="scientific">Prorocentrum cordatum</name>
    <dbReference type="NCBI Taxonomy" id="2364126"/>
    <lineage>
        <taxon>Eukaryota</taxon>
        <taxon>Sar</taxon>
        <taxon>Alveolata</taxon>
        <taxon>Dinophyceae</taxon>
        <taxon>Prorocentrales</taxon>
        <taxon>Prorocentraceae</taxon>
        <taxon>Prorocentrum</taxon>
    </lineage>
</organism>
<accession>A0ABN9UW92</accession>
<evidence type="ECO:0000313" key="2">
    <source>
        <dbReference type="Proteomes" id="UP001189429"/>
    </source>
</evidence>
<comment type="caution">
    <text evidence="1">The sequence shown here is derived from an EMBL/GenBank/DDBJ whole genome shotgun (WGS) entry which is preliminary data.</text>
</comment>